<reference evidence="1 2" key="1">
    <citation type="submission" date="2018-09" db="EMBL/GenBank/DDBJ databases">
        <title>Zymobacter palmae IAM14233 (=T109) whole genome analysis.</title>
        <authorList>
            <person name="Yanase H."/>
        </authorList>
    </citation>
    <scope>NUCLEOTIDE SEQUENCE [LARGE SCALE GENOMIC DNA]</scope>
    <source>
        <strain evidence="1 2">IAM14233</strain>
    </source>
</reference>
<organism evidence="1 2">
    <name type="scientific">Zymobacter palmae</name>
    <dbReference type="NCBI Taxonomy" id="33074"/>
    <lineage>
        <taxon>Bacteria</taxon>
        <taxon>Pseudomonadati</taxon>
        <taxon>Pseudomonadota</taxon>
        <taxon>Gammaproteobacteria</taxon>
        <taxon>Oceanospirillales</taxon>
        <taxon>Halomonadaceae</taxon>
        <taxon>Zymobacter group</taxon>
        <taxon>Zymobacter</taxon>
    </lineage>
</organism>
<keyword evidence="2" id="KW-1185">Reference proteome</keyword>
<accession>A0A348HE05</accession>
<gene>
    <name evidence="1" type="ORF">ZBT109_1096</name>
</gene>
<dbReference type="AlphaFoldDB" id="A0A348HE05"/>
<dbReference type="EMBL" id="AP018933">
    <property type="protein sequence ID" value="BBG29857.1"/>
    <property type="molecule type" value="Genomic_DNA"/>
</dbReference>
<sequence length="31" mass="3370">MVNALILISSIILEHQLLSVAPYREDTASTA</sequence>
<proteinExistence type="predicted"/>
<protein>
    <submittedName>
        <fullName evidence="1">Uncharacterized protein</fullName>
    </submittedName>
</protein>
<name>A0A348HE05_9GAMM</name>
<evidence type="ECO:0000313" key="2">
    <source>
        <dbReference type="Proteomes" id="UP000267342"/>
    </source>
</evidence>
<dbReference type="KEGG" id="zpl:ZBT109_1096"/>
<dbReference type="Proteomes" id="UP000267342">
    <property type="component" value="Chromosome"/>
</dbReference>
<evidence type="ECO:0000313" key="1">
    <source>
        <dbReference type="EMBL" id="BBG29857.1"/>
    </source>
</evidence>